<dbReference type="AlphaFoldDB" id="A0A0F9U974"/>
<organism evidence="1">
    <name type="scientific">marine sediment metagenome</name>
    <dbReference type="NCBI Taxonomy" id="412755"/>
    <lineage>
        <taxon>unclassified sequences</taxon>
        <taxon>metagenomes</taxon>
        <taxon>ecological metagenomes</taxon>
    </lineage>
</organism>
<protein>
    <submittedName>
        <fullName evidence="1">Uncharacterized protein</fullName>
    </submittedName>
</protein>
<dbReference type="EMBL" id="LAZR01000179">
    <property type="protein sequence ID" value="KKN83887.1"/>
    <property type="molecule type" value="Genomic_DNA"/>
</dbReference>
<evidence type="ECO:0000313" key="1">
    <source>
        <dbReference type="EMBL" id="KKN83887.1"/>
    </source>
</evidence>
<accession>A0A0F9U974</accession>
<gene>
    <name evidence="1" type="ORF">LCGC14_0295400</name>
</gene>
<reference evidence="1" key="1">
    <citation type="journal article" date="2015" name="Nature">
        <title>Complex archaea that bridge the gap between prokaryotes and eukaryotes.</title>
        <authorList>
            <person name="Spang A."/>
            <person name="Saw J.H."/>
            <person name="Jorgensen S.L."/>
            <person name="Zaremba-Niedzwiedzka K."/>
            <person name="Martijn J."/>
            <person name="Lind A.E."/>
            <person name="van Eijk R."/>
            <person name="Schleper C."/>
            <person name="Guy L."/>
            <person name="Ettema T.J."/>
        </authorList>
    </citation>
    <scope>NUCLEOTIDE SEQUENCE</scope>
</reference>
<sequence length="67" mass="8160">MQNPFRRKRSIEEWEQLIGIKILDPDGFDRKDRHLYERKFTRSEFKAGALASTCLWPREFLDGSMRW</sequence>
<proteinExistence type="predicted"/>
<name>A0A0F9U974_9ZZZZ</name>
<comment type="caution">
    <text evidence="1">The sequence shown here is derived from an EMBL/GenBank/DDBJ whole genome shotgun (WGS) entry which is preliminary data.</text>
</comment>